<dbReference type="OrthoDB" id="9763993at2"/>
<evidence type="ECO:0000256" key="4">
    <source>
        <dbReference type="ARBA" id="ARBA00023004"/>
    </source>
</evidence>
<keyword evidence="4" id="KW-0408">Iron</keyword>
<gene>
    <name evidence="7" type="ORF">PYTT_0164</name>
</gene>
<evidence type="ECO:0000256" key="1">
    <source>
        <dbReference type="ARBA" id="ARBA00001966"/>
    </source>
</evidence>
<dbReference type="SUPFAM" id="SSF102114">
    <property type="entry name" value="Radical SAM enzymes"/>
    <property type="match status" value="1"/>
</dbReference>
<protein>
    <submittedName>
        <fullName evidence="7">Aldolase-type tim barrel</fullName>
    </submittedName>
</protein>
<name>A0A1C7PIN2_9BACT</name>
<dbReference type="Pfam" id="PF04055">
    <property type="entry name" value="Radical_SAM"/>
    <property type="match status" value="1"/>
</dbReference>
<dbReference type="InterPro" id="IPR050377">
    <property type="entry name" value="Radical_SAM_PqqE_MftC-like"/>
</dbReference>
<dbReference type="PROSITE" id="PS51918">
    <property type="entry name" value="RADICAL_SAM"/>
    <property type="match status" value="1"/>
</dbReference>
<dbReference type="SFLD" id="SFLDS00029">
    <property type="entry name" value="Radical_SAM"/>
    <property type="match status" value="1"/>
</dbReference>
<dbReference type="GO" id="GO:0051536">
    <property type="term" value="F:iron-sulfur cluster binding"/>
    <property type="evidence" value="ECO:0007669"/>
    <property type="project" value="UniProtKB-KW"/>
</dbReference>
<reference evidence="8" key="1">
    <citation type="submission" date="2016-09" db="EMBL/GenBank/DDBJ databases">
        <authorList>
            <person name="Koehorst J."/>
        </authorList>
    </citation>
    <scope>NUCLEOTIDE SEQUENCE [LARGE SCALE GENOMIC DNA]</scope>
</reference>
<dbReference type="RefSeq" id="WP_067772328.1">
    <property type="nucleotide sequence ID" value="NZ_LIGX01000002.1"/>
</dbReference>
<evidence type="ECO:0000256" key="3">
    <source>
        <dbReference type="ARBA" id="ARBA00022723"/>
    </source>
</evidence>
<dbReference type="Proteomes" id="UP000176204">
    <property type="component" value="Chromosome I"/>
</dbReference>
<dbReference type="EMBL" id="LT629973">
    <property type="protein sequence ID" value="SEH71327.1"/>
    <property type="molecule type" value="Genomic_DNA"/>
</dbReference>
<evidence type="ECO:0000259" key="6">
    <source>
        <dbReference type="PROSITE" id="PS51918"/>
    </source>
</evidence>
<dbReference type="SFLD" id="SFLDG01067">
    <property type="entry name" value="SPASM/twitch_domain_containing"/>
    <property type="match status" value="1"/>
</dbReference>
<evidence type="ECO:0000313" key="8">
    <source>
        <dbReference type="Proteomes" id="UP000176204"/>
    </source>
</evidence>
<dbReference type="PANTHER" id="PTHR11228">
    <property type="entry name" value="RADICAL SAM DOMAIN PROTEIN"/>
    <property type="match status" value="1"/>
</dbReference>
<keyword evidence="2" id="KW-0949">S-adenosyl-L-methionine</keyword>
<dbReference type="STRING" id="1679444.PYTT_0164"/>
<keyword evidence="3" id="KW-0479">Metal-binding</keyword>
<feature type="domain" description="Radical SAM core" evidence="6">
    <location>
        <begin position="10"/>
        <end position="240"/>
    </location>
</feature>
<dbReference type="InterPro" id="IPR058240">
    <property type="entry name" value="rSAM_sf"/>
</dbReference>
<organism evidence="7 8">
    <name type="scientific">Akkermansia glycaniphila</name>
    <dbReference type="NCBI Taxonomy" id="1679444"/>
    <lineage>
        <taxon>Bacteria</taxon>
        <taxon>Pseudomonadati</taxon>
        <taxon>Verrucomicrobiota</taxon>
        <taxon>Verrucomicrobiia</taxon>
        <taxon>Verrucomicrobiales</taxon>
        <taxon>Akkermansiaceae</taxon>
        <taxon>Akkermansia</taxon>
    </lineage>
</organism>
<dbReference type="CDD" id="cd01335">
    <property type="entry name" value="Radical_SAM"/>
    <property type="match status" value="1"/>
</dbReference>
<accession>A0A1C7PIN2</accession>
<evidence type="ECO:0000256" key="2">
    <source>
        <dbReference type="ARBA" id="ARBA00022691"/>
    </source>
</evidence>
<sequence>MNETGTCMRSFLPSTAVLELTYKCNHACRFCSCPWYGGMIKPGKEMSVDEWKQCITELCEAGITSFAFTGGEMLLKDGWEDIVHHAASLQAYHYEEEDGAIVCKRKRPSLFLLSNGKIMSDRVLDICKMYDANLSMSLPGITTFEQHTCGGTTPEHVLDWFIRAKEKGVRTTAGITVTSENYFELYETVAAALLAGATTILMNRFLPGGRGLTHRELDLTTEQIREFPFTVEKVLAQAGRFGSVGTEFPYCLAHDSRNLKHLSLNTTCGAAKGFFVVGPSGMLRVCNHSPRELVHWKQWNTLMEHPYWRQFIFKDYLPDACKGCTFSGQCDGGCREAAHVCHGSPTAADPALAAYTELPLPRILPN</sequence>
<dbReference type="PANTHER" id="PTHR11228:SF7">
    <property type="entry name" value="PQQA PEPTIDE CYCLASE"/>
    <property type="match status" value="1"/>
</dbReference>
<dbReference type="AlphaFoldDB" id="A0A1C7PIN2"/>
<dbReference type="InterPro" id="IPR007197">
    <property type="entry name" value="rSAM"/>
</dbReference>
<dbReference type="KEGG" id="agl:PYTT_0164"/>
<evidence type="ECO:0000313" key="7">
    <source>
        <dbReference type="EMBL" id="SEH71327.1"/>
    </source>
</evidence>
<keyword evidence="8" id="KW-1185">Reference proteome</keyword>
<evidence type="ECO:0000256" key="5">
    <source>
        <dbReference type="ARBA" id="ARBA00023014"/>
    </source>
</evidence>
<dbReference type="GO" id="GO:0003824">
    <property type="term" value="F:catalytic activity"/>
    <property type="evidence" value="ECO:0007669"/>
    <property type="project" value="InterPro"/>
</dbReference>
<comment type="cofactor">
    <cofactor evidence="1">
        <name>[4Fe-4S] cluster</name>
        <dbReference type="ChEBI" id="CHEBI:49883"/>
    </cofactor>
</comment>
<dbReference type="GO" id="GO:0046872">
    <property type="term" value="F:metal ion binding"/>
    <property type="evidence" value="ECO:0007669"/>
    <property type="project" value="UniProtKB-KW"/>
</dbReference>
<dbReference type="Gene3D" id="3.20.20.70">
    <property type="entry name" value="Aldolase class I"/>
    <property type="match status" value="1"/>
</dbReference>
<dbReference type="InterPro" id="IPR023885">
    <property type="entry name" value="4Fe4S-binding_SPASM_dom"/>
</dbReference>
<dbReference type="InterPro" id="IPR013785">
    <property type="entry name" value="Aldolase_TIM"/>
</dbReference>
<proteinExistence type="predicted"/>
<dbReference type="NCBIfam" id="TIGR04085">
    <property type="entry name" value="rSAM_more_4Fe4S"/>
    <property type="match status" value="1"/>
</dbReference>
<keyword evidence="5" id="KW-0411">Iron-sulfur</keyword>